<reference evidence="2 4" key="2">
    <citation type="submission" date="2019-07" db="EMBL/GenBank/DDBJ databases">
        <title>Tepidimonas ignava SPS-1037 draft genome.</title>
        <authorList>
            <person name="Da Costa M.S."/>
            <person name="Froufe H.J.C."/>
            <person name="Egas C."/>
            <person name="Albuquerque L."/>
        </authorList>
    </citation>
    <scope>NUCLEOTIDE SEQUENCE [LARGE SCALE GENOMIC DNA]</scope>
    <source>
        <strain evidence="2 4">SPS-1037</strain>
    </source>
</reference>
<sequence length="473" mass="51498">MGRNLMTATQPQRIWEREGYSARPLWEYVTQNSSATSQWRAAYAPNDTINYLEYTSLGSQNNGRSRSLGRTSDEAAAHYSLIGNATAGSTTSAWLPGSGYWGITGFTNTGTCNNWYSSVTEFGYIDGTDAANVLRYSTPVILPAIELQNFELITLNTTVGVYPIGATWAAHVSNTAFPRVDVTQLTGFQAATGQVATNFGMACYNARIGVYALLLRTGTSGANYRLHLFPIGPGIRAHTTYAELLAAFQASMSGYRFVDITLNGLSYTGTENDRYAHRLCLCNDGTLWIVVTDTSNTTSGAQGLRVFRVTDSVMSATGTLTLSQYVQSATSGAHYGLNAGAYYATRFMLSDDQSVMAVYTHHYYYLSGAVGRFLPTDSVNNTALGCRGFLYNDSSYGFSIAPVGGSAFAICRGHDKNGAQAHLWFLDPRFSTLAETGSDTTMRTVVGAYPQREDGTMYQAQFVNKILPLDRFK</sequence>
<comment type="caution">
    <text evidence="1">The sequence shown here is derived from an EMBL/GenBank/DDBJ whole genome shotgun (WGS) entry which is preliminary data.</text>
</comment>
<dbReference type="Proteomes" id="UP000295536">
    <property type="component" value="Unassembled WGS sequence"/>
</dbReference>
<name>A0A4R3LGS2_9BURK</name>
<evidence type="ECO:0000313" key="1">
    <source>
        <dbReference type="EMBL" id="TCS98750.1"/>
    </source>
</evidence>
<protein>
    <submittedName>
        <fullName evidence="1">Uncharacterized protein</fullName>
    </submittedName>
</protein>
<dbReference type="RefSeq" id="WP_132962068.1">
    <property type="nucleotide sequence ID" value="NZ_SMAH01000004.1"/>
</dbReference>
<dbReference type="AlphaFoldDB" id="A0A4R3LGS2"/>
<evidence type="ECO:0000313" key="2">
    <source>
        <dbReference type="EMBL" id="TSE20324.1"/>
    </source>
</evidence>
<dbReference type="EMBL" id="VJNC01000013">
    <property type="protein sequence ID" value="TSE20324.1"/>
    <property type="molecule type" value="Genomic_DNA"/>
</dbReference>
<accession>A0A4R3LGS2</accession>
<keyword evidence="4" id="KW-1185">Reference proteome</keyword>
<organism evidence="1 3">
    <name type="scientific">Tepidimonas ignava</name>
    <dbReference type="NCBI Taxonomy" id="114249"/>
    <lineage>
        <taxon>Bacteria</taxon>
        <taxon>Pseudomonadati</taxon>
        <taxon>Pseudomonadota</taxon>
        <taxon>Betaproteobacteria</taxon>
        <taxon>Burkholderiales</taxon>
        <taxon>Tepidimonas</taxon>
    </lineage>
</organism>
<dbReference type="EMBL" id="SMAH01000004">
    <property type="protein sequence ID" value="TCS98750.1"/>
    <property type="molecule type" value="Genomic_DNA"/>
</dbReference>
<dbReference type="Proteomes" id="UP000315577">
    <property type="component" value="Unassembled WGS sequence"/>
</dbReference>
<evidence type="ECO:0000313" key="4">
    <source>
        <dbReference type="Proteomes" id="UP000315577"/>
    </source>
</evidence>
<proteinExistence type="predicted"/>
<evidence type="ECO:0000313" key="3">
    <source>
        <dbReference type="Proteomes" id="UP000295536"/>
    </source>
</evidence>
<dbReference type="OrthoDB" id="9870515at2"/>
<gene>
    <name evidence="1" type="ORF">EDC36_104174</name>
    <name evidence="2" type="ORF">Tigna_01955</name>
</gene>
<reference evidence="1 3" key="1">
    <citation type="submission" date="2019-03" db="EMBL/GenBank/DDBJ databases">
        <title>Genomic Encyclopedia of Type Strains, Phase IV (KMG-IV): sequencing the most valuable type-strain genomes for metagenomic binning, comparative biology and taxonomic classification.</title>
        <authorList>
            <person name="Goeker M."/>
        </authorList>
    </citation>
    <scope>NUCLEOTIDE SEQUENCE [LARGE SCALE GENOMIC DNA]</scope>
    <source>
        <strain evidence="1 3">DSM 12034</strain>
    </source>
</reference>